<dbReference type="PRINTS" id="PR00909">
    <property type="entry name" value="SPERMDNBNDNG"/>
</dbReference>
<dbReference type="CDD" id="cd13659">
    <property type="entry name" value="PBP2_PotF"/>
    <property type="match status" value="1"/>
</dbReference>
<evidence type="ECO:0000313" key="8">
    <source>
        <dbReference type="Proteomes" id="UP001157156"/>
    </source>
</evidence>
<evidence type="ECO:0000256" key="2">
    <source>
        <dbReference type="ARBA" id="ARBA00022448"/>
    </source>
</evidence>
<evidence type="ECO:0000256" key="4">
    <source>
        <dbReference type="ARBA" id="ARBA00022764"/>
    </source>
</evidence>
<reference evidence="8" key="1">
    <citation type="journal article" date="2019" name="Int. J. Syst. Evol. Microbiol.">
        <title>The Global Catalogue of Microorganisms (GCM) 10K type strain sequencing project: providing services to taxonomists for standard genome sequencing and annotation.</title>
        <authorList>
            <consortium name="The Broad Institute Genomics Platform"/>
            <consortium name="The Broad Institute Genome Sequencing Center for Infectious Disease"/>
            <person name="Wu L."/>
            <person name="Ma J."/>
        </authorList>
    </citation>
    <scope>NUCLEOTIDE SEQUENCE [LARGE SCALE GENOMIC DNA]</scope>
    <source>
        <strain evidence="8">NBRC 111146</strain>
    </source>
</reference>
<comment type="function">
    <text evidence="5">Required for the activity of the bacterial periplasmic transport system of putrescine.</text>
</comment>
<feature type="chain" id="PRO_5045637815" description="Putrescine-binding periplasmic protein" evidence="6">
    <location>
        <begin position="38"/>
        <end position="380"/>
    </location>
</feature>
<comment type="subcellular location">
    <subcellularLocation>
        <location evidence="1 5">Periplasm</location>
    </subcellularLocation>
</comment>
<keyword evidence="8" id="KW-1185">Reference proteome</keyword>
<dbReference type="PIRSF" id="PIRSF019574">
    <property type="entry name" value="Periplasmic_polyamine_BP"/>
    <property type="match status" value="1"/>
</dbReference>
<dbReference type="PANTHER" id="PTHR30222">
    <property type="entry name" value="SPERMIDINE/PUTRESCINE-BINDING PERIPLASMIC PROTEIN"/>
    <property type="match status" value="1"/>
</dbReference>
<dbReference type="Proteomes" id="UP001157156">
    <property type="component" value="Unassembled WGS sequence"/>
</dbReference>
<dbReference type="SUPFAM" id="SSF53850">
    <property type="entry name" value="Periplasmic binding protein-like II"/>
    <property type="match status" value="1"/>
</dbReference>
<dbReference type="EMBL" id="BSPV01000003">
    <property type="protein sequence ID" value="GLT13475.1"/>
    <property type="molecule type" value="Genomic_DNA"/>
</dbReference>
<comment type="similarity">
    <text evidence="5">Belongs to the bacterial solute-binding protein PotD/PotF family.</text>
</comment>
<dbReference type="Gene3D" id="3.40.190.10">
    <property type="entry name" value="Periplasmic binding protein-like II"/>
    <property type="match status" value="2"/>
</dbReference>
<evidence type="ECO:0000256" key="6">
    <source>
        <dbReference type="SAM" id="SignalP"/>
    </source>
</evidence>
<organism evidence="7 8">
    <name type="scientific">Vibrio algivorus</name>
    <dbReference type="NCBI Taxonomy" id="1667024"/>
    <lineage>
        <taxon>Bacteria</taxon>
        <taxon>Pseudomonadati</taxon>
        <taxon>Pseudomonadota</taxon>
        <taxon>Gammaproteobacteria</taxon>
        <taxon>Vibrionales</taxon>
        <taxon>Vibrionaceae</taxon>
        <taxon>Vibrio</taxon>
    </lineage>
</organism>
<keyword evidence="2 5" id="KW-0813">Transport</keyword>
<feature type="signal peptide" evidence="6">
    <location>
        <begin position="1"/>
        <end position="37"/>
    </location>
</feature>
<keyword evidence="4 5" id="KW-0574">Periplasm</keyword>
<proteinExistence type="inferred from homology"/>
<dbReference type="InterPro" id="IPR001188">
    <property type="entry name" value="Sperm_putr-bd"/>
</dbReference>
<gene>
    <name evidence="7" type="primary">potF</name>
    <name evidence="7" type="ORF">GCM10007931_04490</name>
</gene>
<evidence type="ECO:0000256" key="5">
    <source>
        <dbReference type="PIRNR" id="PIRNR019574"/>
    </source>
</evidence>
<keyword evidence="3 6" id="KW-0732">Signal</keyword>
<sequence>MFIKTSVSFKKTVFAASMTVTTLFSSAALFTSSKTYAQDEQVLHVYNWSSYIAPNTISDFEKQTGIKVVYDVFDSNEVLEAKLLAGRSGYDVVVPSNNFLAKQIRAGVFQKLDRSQLPNWKNLNPELLNALSPSDPGNLYAMPYLWGTIGFAYNADKVQKVLGEDMPTDSWDLVFNPQYMEKLKTCGVSFLDSPTEMLPAALNYLGLDTGTQKPEDIKQAEALFLSIRENISYFHSSKYISDLANGDICVAVGYSNDLFIARDRANEANNGNKIEYVIPKEGAGSYFDMMAIPADAKNVQAAHVFLNYLMTPEVIANITNEVSAANGNQAATPFVNQDISNNAGIYPDEATLKNIYTISDLPAKTQRVMTRTWTKIKTGR</sequence>
<evidence type="ECO:0000256" key="1">
    <source>
        <dbReference type="ARBA" id="ARBA00004418"/>
    </source>
</evidence>
<evidence type="ECO:0000313" key="7">
    <source>
        <dbReference type="EMBL" id="GLT13475.1"/>
    </source>
</evidence>
<dbReference type="InterPro" id="IPR006059">
    <property type="entry name" value="SBP"/>
</dbReference>
<dbReference type="PANTHER" id="PTHR30222:SF12">
    <property type="entry name" value="NORSPERMIDINE SENSOR"/>
    <property type="match status" value="1"/>
</dbReference>
<name>A0ABQ6EKQ5_9VIBR</name>
<evidence type="ECO:0000256" key="3">
    <source>
        <dbReference type="ARBA" id="ARBA00022729"/>
    </source>
</evidence>
<comment type="caution">
    <text evidence="7">The sequence shown here is derived from an EMBL/GenBank/DDBJ whole genome shotgun (WGS) entry which is preliminary data.</text>
</comment>
<protein>
    <recommendedName>
        <fullName evidence="5">Putrescine-binding periplasmic protein</fullName>
    </recommendedName>
</protein>
<dbReference type="Pfam" id="PF13416">
    <property type="entry name" value="SBP_bac_8"/>
    <property type="match status" value="1"/>
</dbReference>
<accession>A0ABQ6EKQ5</accession>